<evidence type="ECO:0000256" key="1">
    <source>
        <dbReference type="SAM" id="MobiDB-lite"/>
    </source>
</evidence>
<evidence type="ECO:0000313" key="3">
    <source>
        <dbReference type="Proteomes" id="UP000037035"/>
    </source>
</evidence>
<feature type="region of interest" description="Disordered" evidence="1">
    <location>
        <begin position="49"/>
        <end position="77"/>
    </location>
</feature>
<name>A0A0L6UVC9_9BASI</name>
<dbReference type="AlphaFoldDB" id="A0A0L6UVC9"/>
<proteinExistence type="predicted"/>
<dbReference type="Proteomes" id="UP000037035">
    <property type="component" value="Unassembled WGS sequence"/>
</dbReference>
<evidence type="ECO:0000313" key="2">
    <source>
        <dbReference type="EMBL" id="KNZ52217.1"/>
    </source>
</evidence>
<comment type="caution">
    <text evidence="2">The sequence shown here is derived from an EMBL/GenBank/DDBJ whole genome shotgun (WGS) entry which is preliminary data.</text>
</comment>
<dbReference type="VEuPathDB" id="FungiDB:VP01_3647g6"/>
<keyword evidence="3" id="KW-1185">Reference proteome</keyword>
<reference evidence="2 3" key="1">
    <citation type="submission" date="2015-08" db="EMBL/GenBank/DDBJ databases">
        <title>Next Generation Sequencing and Analysis of the Genome of Puccinia sorghi L Schw, the Causal Agent of Maize Common Rust.</title>
        <authorList>
            <person name="Rochi L."/>
            <person name="Burguener G."/>
            <person name="Darino M."/>
            <person name="Turjanski A."/>
            <person name="Kreff E."/>
            <person name="Dieguez M.J."/>
            <person name="Sacco F."/>
        </authorList>
    </citation>
    <scope>NUCLEOTIDE SEQUENCE [LARGE SCALE GENOMIC DNA]</scope>
    <source>
        <strain evidence="2 3">RO10H11247</strain>
    </source>
</reference>
<dbReference type="OrthoDB" id="2518968at2759"/>
<dbReference type="EMBL" id="LAVV01008665">
    <property type="protein sequence ID" value="KNZ52217.1"/>
    <property type="molecule type" value="Genomic_DNA"/>
</dbReference>
<organism evidence="2 3">
    <name type="scientific">Puccinia sorghi</name>
    <dbReference type="NCBI Taxonomy" id="27349"/>
    <lineage>
        <taxon>Eukaryota</taxon>
        <taxon>Fungi</taxon>
        <taxon>Dikarya</taxon>
        <taxon>Basidiomycota</taxon>
        <taxon>Pucciniomycotina</taxon>
        <taxon>Pucciniomycetes</taxon>
        <taxon>Pucciniales</taxon>
        <taxon>Pucciniaceae</taxon>
        <taxon>Puccinia</taxon>
    </lineage>
</organism>
<protein>
    <submittedName>
        <fullName evidence="2">Uncharacterized protein</fullName>
    </submittedName>
</protein>
<gene>
    <name evidence="2" type="ORF">VP01_3647g6</name>
</gene>
<accession>A0A0L6UVC9</accession>
<sequence length="77" mass="8598">MVIKKPTKWNHFMKCQSARSVFRGSQKGICYFPGMAGMSQLWNKLSPMHPLAEASHTPGSQEDPPDTGESFIDIDSK</sequence>